<gene>
    <name evidence="2" type="ORF">ATX59_05165</name>
</gene>
<organism evidence="2 3">
    <name type="scientific">Oenococcus oeni</name>
    <name type="common">Leuconostoc oenos</name>
    <dbReference type="NCBI Taxonomy" id="1247"/>
    <lineage>
        <taxon>Bacteria</taxon>
        <taxon>Bacillati</taxon>
        <taxon>Bacillota</taxon>
        <taxon>Bacilli</taxon>
        <taxon>Lactobacillales</taxon>
        <taxon>Lactobacillaceae</taxon>
        <taxon>Oenococcus</taxon>
    </lineage>
</organism>
<protein>
    <submittedName>
        <fullName evidence="2">Peptidase M15</fullName>
    </submittedName>
</protein>
<dbReference type="InterPro" id="IPR058193">
    <property type="entry name" value="VanY/YodJ_core_dom"/>
</dbReference>
<dbReference type="CDD" id="cd14852">
    <property type="entry name" value="LD-carboxypeptidase"/>
    <property type="match status" value="1"/>
</dbReference>
<name>A0A6N4A5G8_OENOE</name>
<evidence type="ECO:0000259" key="1">
    <source>
        <dbReference type="Pfam" id="PF02557"/>
    </source>
</evidence>
<comment type="caution">
    <text evidence="2">The sequence shown here is derived from an EMBL/GenBank/DDBJ whole genome shotgun (WGS) entry which is preliminary data.</text>
</comment>
<dbReference type="EMBL" id="MLOK01000039">
    <property type="protein sequence ID" value="OIM21168.1"/>
    <property type="molecule type" value="Genomic_DNA"/>
</dbReference>
<dbReference type="GO" id="GO:0006508">
    <property type="term" value="P:proteolysis"/>
    <property type="evidence" value="ECO:0007669"/>
    <property type="project" value="InterPro"/>
</dbReference>
<reference evidence="2 3" key="1">
    <citation type="journal article" date="2016" name="BMC Genomics">
        <title>Consensus pan-genome assembly of the specialised wine bacterium Oenococcus oeni.</title>
        <authorList>
            <person name="Sternes P.R."/>
            <person name="Borneman A.R."/>
        </authorList>
    </citation>
    <scope>NUCLEOTIDE SEQUENCE [LARGE SCALE GENOMIC DNA]</scope>
    <source>
        <strain evidence="2 3">AWRIB661</strain>
    </source>
</reference>
<dbReference type="AlphaFoldDB" id="A0A6N4A5G8"/>
<dbReference type="SUPFAM" id="SSF55166">
    <property type="entry name" value="Hedgehog/DD-peptidase"/>
    <property type="match status" value="1"/>
</dbReference>
<dbReference type="Pfam" id="PF02557">
    <property type="entry name" value="VanY"/>
    <property type="match status" value="1"/>
</dbReference>
<evidence type="ECO:0000313" key="2">
    <source>
        <dbReference type="EMBL" id="OIM21168.1"/>
    </source>
</evidence>
<accession>A0A6N4A5G8</accession>
<sequence length="219" mass="26040">MARIKYNLPNSAYLDNPLLRLVNRKHKLRAEIDFKKFKIGRESFDIIILDNLLRFLSDAEKRMFKLTLVSGYRSIDYQKKLFNRALKKYQKKGLTEKEAREKVLEYLQAPGASEHHTGLAVDIIDSSFLKEKGDLYPEVDQLQSQEWLINNAPKYGFILRFPKDKEEETGVKYESWHFRYVGVENAKFIHSERISLEEYIKLLKKEKRNKIFIRTQYNA</sequence>
<feature type="domain" description="D-alanyl-D-alanine carboxypeptidase-like core" evidence="1">
    <location>
        <begin position="47"/>
        <end position="182"/>
    </location>
</feature>
<dbReference type="GO" id="GO:0008233">
    <property type="term" value="F:peptidase activity"/>
    <property type="evidence" value="ECO:0007669"/>
    <property type="project" value="InterPro"/>
</dbReference>
<dbReference type="InterPro" id="IPR009045">
    <property type="entry name" value="Zn_M74/Hedgehog-like"/>
</dbReference>
<dbReference type="Gene3D" id="3.30.1380.10">
    <property type="match status" value="1"/>
</dbReference>
<dbReference type="RefSeq" id="WP_071437547.1">
    <property type="nucleotide sequence ID" value="NZ_MLOK01000039.1"/>
</dbReference>
<proteinExistence type="predicted"/>
<dbReference type="PANTHER" id="PTHR34385:SF1">
    <property type="entry name" value="PEPTIDOGLYCAN L-ALANYL-D-GLUTAMATE ENDOPEPTIDASE CWLK"/>
    <property type="match status" value="1"/>
</dbReference>
<dbReference type="PANTHER" id="PTHR34385">
    <property type="entry name" value="D-ALANYL-D-ALANINE CARBOXYPEPTIDASE"/>
    <property type="match status" value="1"/>
</dbReference>
<evidence type="ECO:0000313" key="3">
    <source>
        <dbReference type="Proteomes" id="UP000181728"/>
    </source>
</evidence>
<dbReference type="InterPro" id="IPR052179">
    <property type="entry name" value="DD-CPase-like"/>
</dbReference>
<dbReference type="InterPro" id="IPR003709">
    <property type="entry name" value="VanY-like_core_dom"/>
</dbReference>
<dbReference type="Proteomes" id="UP000181728">
    <property type="component" value="Unassembled WGS sequence"/>
</dbReference>